<comment type="caution">
    <text evidence="1">The sequence shown here is derived from an EMBL/GenBank/DDBJ whole genome shotgun (WGS) entry which is preliminary data.</text>
</comment>
<evidence type="ECO:0000313" key="2">
    <source>
        <dbReference type="Proteomes" id="UP001199916"/>
    </source>
</evidence>
<accession>A0ABS8YT35</accession>
<evidence type="ECO:0008006" key="3">
    <source>
        <dbReference type="Google" id="ProtNLM"/>
    </source>
</evidence>
<proteinExistence type="predicted"/>
<keyword evidence="2" id="KW-1185">Reference proteome</keyword>
<reference evidence="1 2" key="1">
    <citation type="submission" date="2021-11" db="EMBL/GenBank/DDBJ databases">
        <title>Draft genome sequence of Paenibacillus profundus YoMME, a new Gram-positive bacteria with exoelectrogenic properties.</title>
        <authorList>
            <person name="Hubenova Y."/>
            <person name="Hubenova E."/>
            <person name="Manasiev Y."/>
            <person name="Peykov S."/>
            <person name="Mitov M."/>
        </authorList>
    </citation>
    <scope>NUCLEOTIDE SEQUENCE [LARGE SCALE GENOMIC DNA]</scope>
    <source>
        <strain evidence="1 2">YoMME</strain>
    </source>
</reference>
<dbReference type="SUPFAM" id="SSF53335">
    <property type="entry name" value="S-adenosyl-L-methionine-dependent methyltransferases"/>
    <property type="match status" value="1"/>
</dbReference>
<sequence length="156" mass="18481">MMWKMLKPTGVIAICIDDNELFHLGMMMNEVFGEENRIEIINWQKSYFLKMIVSMCQRLQSTYWYMLKINLLPRQGYYHEKILLTRSIKILIMTQRDSGEVVMRQWQRLQTKIAMQFSPLLQGHYTIQILGHGQTLKINEKVVRGLGLNICGKEIR</sequence>
<dbReference type="EMBL" id="JAJNBZ010000055">
    <property type="protein sequence ID" value="MCE5173505.1"/>
    <property type="molecule type" value="Genomic_DNA"/>
</dbReference>
<dbReference type="Proteomes" id="UP001199916">
    <property type="component" value="Unassembled WGS sequence"/>
</dbReference>
<dbReference type="Gene3D" id="3.40.50.150">
    <property type="entry name" value="Vaccinia Virus protein VP39"/>
    <property type="match status" value="1"/>
</dbReference>
<protein>
    <recommendedName>
        <fullName evidence="3">DNA methylase N-4/N-6 domain-containing protein</fullName>
    </recommendedName>
</protein>
<evidence type="ECO:0000313" key="1">
    <source>
        <dbReference type="EMBL" id="MCE5173505.1"/>
    </source>
</evidence>
<dbReference type="InterPro" id="IPR029063">
    <property type="entry name" value="SAM-dependent_MTases_sf"/>
</dbReference>
<name>A0ABS8YT35_9BACL</name>
<organism evidence="1 2">
    <name type="scientific">Paenibacillus profundus</name>
    <dbReference type="NCBI Taxonomy" id="1173085"/>
    <lineage>
        <taxon>Bacteria</taxon>
        <taxon>Bacillati</taxon>
        <taxon>Bacillota</taxon>
        <taxon>Bacilli</taxon>
        <taxon>Bacillales</taxon>
        <taxon>Paenibacillaceae</taxon>
        <taxon>Paenibacillus</taxon>
    </lineage>
</organism>
<gene>
    <name evidence="1" type="ORF">LQV63_30170</name>
</gene>